<dbReference type="InterPro" id="IPR012334">
    <property type="entry name" value="Pectin_lyas_fold"/>
</dbReference>
<reference evidence="13 14" key="1">
    <citation type="journal article" date="2016" name="Mol. Biol. Evol.">
        <title>Comparative Genomics of Early-Diverging Mushroom-Forming Fungi Provides Insights into the Origins of Lignocellulose Decay Capabilities.</title>
        <authorList>
            <person name="Nagy L.G."/>
            <person name="Riley R."/>
            <person name="Tritt A."/>
            <person name="Adam C."/>
            <person name="Daum C."/>
            <person name="Floudas D."/>
            <person name="Sun H."/>
            <person name="Yadav J.S."/>
            <person name="Pangilinan J."/>
            <person name="Larsson K.H."/>
            <person name="Matsuura K."/>
            <person name="Barry K."/>
            <person name="Labutti K."/>
            <person name="Kuo R."/>
            <person name="Ohm R.A."/>
            <person name="Bhattacharya S.S."/>
            <person name="Shirouzu T."/>
            <person name="Yoshinaga Y."/>
            <person name="Martin F.M."/>
            <person name="Grigoriev I.V."/>
            <person name="Hibbett D.S."/>
        </authorList>
    </citation>
    <scope>NUCLEOTIDE SEQUENCE [LARGE SCALE GENOMIC DNA]</scope>
    <source>
        <strain evidence="13 14">HHB12029</strain>
    </source>
</reference>
<evidence type="ECO:0000256" key="5">
    <source>
        <dbReference type="ARBA" id="ARBA00022525"/>
    </source>
</evidence>
<proteinExistence type="inferred from homology"/>
<evidence type="ECO:0000313" key="13">
    <source>
        <dbReference type="EMBL" id="KZV96758.1"/>
    </source>
</evidence>
<dbReference type="Pfam" id="PF01095">
    <property type="entry name" value="Pectinesterase"/>
    <property type="match status" value="1"/>
</dbReference>
<organism evidence="13 14">
    <name type="scientific">Exidia glandulosa HHB12029</name>
    <dbReference type="NCBI Taxonomy" id="1314781"/>
    <lineage>
        <taxon>Eukaryota</taxon>
        <taxon>Fungi</taxon>
        <taxon>Dikarya</taxon>
        <taxon>Basidiomycota</taxon>
        <taxon>Agaricomycotina</taxon>
        <taxon>Agaricomycetes</taxon>
        <taxon>Auriculariales</taxon>
        <taxon>Exidiaceae</taxon>
        <taxon>Exidia</taxon>
    </lineage>
</organism>
<dbReference type="Proteomes" id="UP000077266">
    <property type="component" value="Unassembled WGS sequence"/>
</dbReference>
<keyword evidence="7" id="KW-0378">Hydrolase</keyword>
<dbReference type="EMBL" id="KV425938">
    <property type="protein sequence ID" value="KZV96758.1"/>
    <property type="molecule type" value="Genomic_DNA"/>
</dbReference>
<evidence type="ECO:0000256" key="4">
    <source>
        <dbReference type="ARBA" id="ARBA00013229"/>
    </source>
</evidence>
<evidence type="ECO:0000256" key="11">
    <source>
        <dbReference type="SAM" id="SignalP"/>
    </source>
</evidence>
<gene>
    <name evidence="13" type="ORF">EXIGLDRAFT_608811</name>
</gene>
<evidence type="ECO:0000256" key="3">
    <source>
        <dbReference type="ARBA" id="ARBA00008891"/>
    </source>
</evidence>
<comment type="similarity">
    <text evidence="3">Belongs to the pectinesterase family.</text>
</comment>
<comment type="subcellular location">
    <subcellularLocation>
        <location evidence="1">Secreted</location>
    </subcellularLocation>
</comment>
<evidence type="ECO:0000256" key="10">
    <source>
        <dbReference type="ARBA" id="ARBA00047928"/>
    </source>
</evidence>
<keyword evidence="8" id="KW-0063">Aspartyl esterase</keyword>
<feature type="chain" id="PRO_5011113283" description="pectinesterase" evidence="11">
    <location>
        <begin position="18"/>
        <end position="323"/>
    </location>
</feature>
<keyword evidence="6 11" id="KW-0732">Signal</keyword>
<dbReference type="GO" id="GO:0030599">
    <property type="term" value="F:pectinesterase activity"/>
    <property type="evidence" value="ECO:0007669"/>
    <property type="project" value="UniProtKB-EC"/>
</dbReference>
<accession>A0A165KRM1</accession>
<dbReference type="PANTHER" id="PTHR31321">
    <property type="entry name" value="ACYL-COA THIOESTER HYDROLASE YBHC-RELATED"/>
    <property type="match status" value="1"/>
</dbReference>
<evidence type="ECO:0000256" key="8">
    <source>
        <dbReference type="ARBA" id="ARBA00023085"/>
    </source>
</evidence>
<keyword evidence="14" id="KW-1185">Reference proteome</keyword>
<comment type="pathway">
    <text evidence="2">Glycan metabolism; pectin degradation; 2-dehydro-3-deoxy-D-gluconate from pectin: step 1/5.</text>
</comment>
<dbReference type="STRING" id="1314781.A0A165KRM1"/>
<comment type="catalytic activity">
    <reaction evidence="10">
        <text>[(1-&gt;4)-alpha-D-galacturonosyl methyl ester](n) + n H2O = [(1-&gt;4)-alpha-D-galacturonosyl](n) + n methanol + n H(+)</text>
        <dbReference type="Rhea" id="RHEA:22380"/>
        <dbReference type="Rhea" id="RHEA-COMP:14570"/>
        <dbReference type="Rhea" id="RHEA-COMP:14573"/>
        <dbReference type="ChEBI" id="CHEBI:15377"/>
        <dbReference type="ChEBI" id="CHEBI:15378"/>
        <dbReference type="ChEBI" id="CHEBI:17790"/>
        <dbReference type="ChEBI" id="CHEBI:140522"/>
        <dbReference type="ChEBI" id="CHEBI:140523"/>
        <dbReference type="EC" id="3.1.1.11"/>
    </reaction>
</comment>
<dbReference type="GO" id="GO:0042545">
    <property type="term" value="P:cell wall modification"/>
    <property type="evidence" value="ECO:0007669"/>
    <property type="project" value="InterPro"/>
</dbReference>
<dbReference type="Gene3D" id="2.160.20.10">
    <property type="entry name" value="Single-stranded right-handed beta-helix, Pectin lyase-like"/>
    <property type="match status" value="1"/>
</dbReference>
<dbReference type="UniPathway" id="UPA00545">
    <property type="reaction ID" value="UER00823"/>
</dbReference>
<feature type="domain" description="Pectinesterase catalytic" evidence="12">
    <location>
        <begin position="28"/>
        <end position="297"/>
    </location>
</feature>
<evidence type="ECO:0000313" key="14">
    <source>
        <dbReference type="Proteomes" id="UP000077266"/>
    </source>
</evidence>
<evidence type="ECO:0000259" key="12">
    <source>
        <dbReference type="Pfam" id="PF01095"/>
    </source>
</evidence>
<dbReference type="OrthoDB" id="2019149at2759"/>
<dbReference type="AlphaFoldDB" id="A0A165KRM1"/>
<evidence type="ECO:0000256" key="6">
    <source>
        <dbReference type="ARBA" id="ARBA00022729"/>
    </source>
</evidence>
<name>A0A165KRM1_EXIGL</name>
<evidence type="ECO:0000256" key="1">
    <source>
        <dbReference type="ARBA" id="ARBA00004613"/>
    </source>
</evidence>
<evidence type="ECO:0000256" key="7">
    <source>
        <dbReference type="ARBA" id="ARBA00022801"/>
    </source>
</evidence>
<evidence type="ECO:0000256" key="9">
    <source>
        <dbReference type="ARBA" id="ARBA00042203"/>
    </source>
</evidence>
<dbReference type="InParanoid" id="A0A165KRM1"/>
<dbReference type="InterPro" id="IPR000070">
    <property type="entry name" value="Pectinesterase_cat"/>
</dbReference>
<dbReference type="EC" id="3.1.1.11" evidence="4"/>
<dbReference type="PANTHER" id="PTHR31321:SF57">
    <property type="entry name" value="PECTINESTERASE 53-RELATED"/>
    <property type="match status" value="1"/>
</dbReference>
<sequence>MLGLLVTLLSAASCALAATRTSPPSGAVVVRQSGTQSGEFSTVSAAVASLSGTSSRSIFIYPGSYKEQVLIEYKGPLTIYGYTNDTTSYKNNQVTITNNLNAQDNGGNDPCATVRAHSASFNMYNINVANTYGQGKQATALATKAGKQGYYGCKFTGYQDTLLADGGDSATQYYSNCYIQGAVDYVYGSASAWFGEECTFDSIGGGAITANSRDSTASTSYYVIDSSTITSTSSTSLTSKVYLGRPWRQYARVVFQRSKLPALINPAGWTTLANPANPIFMEFNNTGDGSSTASRVNETKQTALIDHGTVLGSDYSTWVDTSY</sequence>
<dbReference type="SUPFAM" id="SSF51126">
    <property type="entry name" value="Pectin lyase-like"/>
    <property type="match status" value="1"/>
</dbReference>
<keyword evidence="5" id="KW-0964">Secreted</keyword>
<dbReference type="InterPro" id="IPR011050">
    <property type="entry name" value="Pectin_lyase_fold/virulence"/>
</dbReference>
<dbReference type="FunFam" id="2.160.20.10:FF:000014">
    <property type="entry name" value="Pectinesterase"/>
    <property type="match status" value="1"/>
</dbReference>
<evidence type="ECO:0000256" key="2">
    <source>
        <dbReference type="ARBA" id="ARBA00005184"/>
    </source>
</evidence>
<dbReference type="GO" id="GO:0045490">
    <property type="term" value="P:pectin catabolic process"/>
    <property type="evidence" value="ECO:0007669"/>
    <property type="project" value="UniProtKB-UniPathway"/>
</dbReference>
<protein>
    <recommendedName>
        <fullName evidence="4">pectinesterase</fullName>
        <ecNumber evidence="4">3.1.1.11</ecNumber>
    </recommendedName>
    <alternativeName>
        <fullName evidence="9">Pectin methylesterase A</fullName>
    </alternativeName>
</protein>
<dbReference type="GO" id="GO:0005576">
    <property type="term" value="C:extracellular region"/>
    <property type="evidence" value="ECO:0007669"/>
    <property type="project" value="UniProtKB-SubCell"/>
</dbReference>
<feature type="signal peptide" evidence="11">
    <location>
        <begin position="1"/>
        <end position="17"/>
    </location>
</feature>